<feature type="domain" description="Gfo/Idh/MocA-like oxidoreductase N-terminal" evidence="7">
    <location>
        <begin position="337"/>
        <end position="457"/>
    </location>
</feature>
<dbReference type="InterPro" id="IPR055170">
    <property type="entry name" value="GFO_IDH_MocA-like_dom"/>
</dbReference>
<dbReference type="EC" id="1.1.1.179" evidence="3"/>
<evidence type="ECO:0000256" key="6">
    <source>
        <dbReference type="SAM" id="MobiDB-lite"/>
    </source>
</evidence>
<accession>A0A4Y9XWC4</accession>
<evidence type="ECO:0000256" key="2">
    <source>
        <dbReference type="ARBA" id="ARBA00023002"/>
    </source>
</evidence>
<evidence type="ECO:0000259" key="8">
    <source>
        <dbReference type="Pfam" id="PF22725"/>
    </source>
</evidence>
<protein>
    <recommendedName>
        <fullName evidence="3">D-xylose 1-dehydrogenase (NADP(+), D-xylono-1,5-lactone-forming)</fullName>
        <ecNumber evidence="3">1.1.1.179</ecNumber>
    </recommendedName>
    <alternativeName>
        <fullName evidence="4">D-xylose-NADP dehydrogenase</fullName>
    </alternativeName>
</protein>
<dbReference type="Gene3D" id="3.40.50.720">
    <property type="entry name" value="NAD(P)-binding Rossmann-like Domain"/>
    <property type="match status" value="1"/>
</dbReference>
<evidence type="ECO:0000256" key="3">
    <source>
        <dbReference type="ARBA" id="ARBA00038984"/>
    </source>
</evidence>
<organism evidence="9 10">
    <name type="scientific">Dentipellis fragilis</name>
    <dbReference type="NCBI Taxonomy" id="205917"/>
    <lineage>
        <taxon>Eukaryota</taxon>
        <taxon>Fungi</taxon>
        <taxon>Dikarya</taxon>
        <taxon>Basidiomycota</taxon>
        <taxon>Agaricomycotina</taxon>
        <taxon>Agaricomycetes</taxon>
        <taxon>Russulales</taxon>
        <taxon>Hericiaceae</taxon>
        <taxon>Dentipellis</taxon>
    </lineage>
</organism>
<reference evidence="9 10" key="1">
    <citation type="submission" date="2019-02" db="EMBL/GenBank/DDBJ databases">
        <title>Genome sequencing of the rare red list fungi Dentipellis fragilis.</title>
        <authorList>
            <person name="Buettner E."/>
            <person name="Kellner H."/>
        </authorList>
    </citation>
    <scope>NUCLEOTIDE SEQUENCE [LARGE SCALE GENOMIC DNA]</scope>
    <source>
        <strain evidence="9 10">DSM 105465</strain>
    </source>
</reference>
<dbReference type="STRING" id="205917.A0A4Y9XWC4"/>
<evidence type="ECO:0000313" key="10">
    <source>
        <dbReference type="Proteomes" id="UP000298327"/>
    </source>
</evidence>
<dbReference type="InterPro" id="IPR036291">
    <property type="entry name" value="NAD(P)-bd_dom_sf"/>
</dbReference>
<dbReference type="OrthoDB" id="2129491at2759"/>
<evidence type="ECO:0000256" key="4">
    <source>
        <dbReference type="ARBA" id="ARBA00042988"/>
    </source>
</evidence>
<dbReference type="InterPro" id="IPR050984">
    <property type="entry name" value="Gfo/Idh/MocA_domain"/>
</dbReference>
<gene>
    <name evidence="9" type="ORF">EVG20_g9703</name>
</gene>
<dbReference type="Pfam" id="PF12767">
    <property type="entry name" value="SAGA-Tad1"/>
    <property type="match status" value="1"/>
</dbReference>
<dbReference type="InterPro" id="IPR024738">
    <property type="entry name" value="Hfi1/Tada1"/>
</dbReference>
<dbReference type="SUPFAM" id="SSF51735">
    <property type="entry name" value="NAD(P)-binding Rossmann-fold domains"/>
    <property type="match status" value="1"/>
</dbReference>
<sequence>MSLESTSTIKSKLAAGLGPKAPRYWSLLKAFLSAAISRTEFDEQIRECVDTPQLVQMHNALIISIFDPSAHLAVRSAPQDAPKGPPRKRRRLLPYQGPDPNEPTSLRSNRLKGWTVGIGRRERERVRNFQPMALSAERKPRLDKDEIACERGVQLLSERGDPPGSRPALHLASSARGFTLQHITDRINLISAQNNLNAPSKNIASLLTLAFEVNLIEHSTALLVAEILQAKIKQIITQAIAVNGASHAITSIHPSAPHSSGNVLSLSAFDTLFTIAPAVLPNKSAAAMRLALGDNEPRDDEVLTDERREPQDPAWQLLALLRERSTVDQALHTWGGWIASKFVQDLLVDPKSRGVQDVVHKVAGIGSRNVDSARKFIAEHAGGDASIKAYGTYEDVYNDPDVDAIYIGTPHTFHYINARDAIKAKKHVLVEKPITNNTPELRSLIELAKENNVFLMEAMWTRFQPVALAVKRIIDEGKLGDPIMVHADLSGDFNIENIPKTHRILDPQLGGGALLDLGPYPLVWAIVALYEHPSNNHTLPSVSAAMVKTPLTNVDRTSAFTLTFPTLSAQAMLSCSINLPCPDPAATLRFRNGNILIPAPPYCPRGYTVQYFDKPGSGKIEREETVHLDHPGGGWYFQADEVARCVRAGKLQSDLWGHDKSLLAMQVFDEVSTSAFFLFCDLMMSALL</sequence>
<dbReference type="Pfam" id="PF22725">
    <property type="entry name" value="GFO_IDH_MocA_C3"/>
    <property type="match status" value="1"/>
</dbReference>
<comment type="caution">
    <text evidence="9">The sequence shown here is derived from an EMBL/GenBank/DDBJ whole genome shotgun (WGS) entry which is preliminary data.</text>
</comment>
<keyword evidence="10" id="KW-1185">Reference proteome</keyword>
<dbReference type="Gene3D" id="3.30.360.10">
    <property type="entry name" value="Dihydrodipicolinate Reductase, domain 2"/>
    <property type="match status" value="1"/>
</dbReference>
<proteinExistence type="inferred from homology"/>
<dbReference type="PANTHER" id="PTHR22604">
    <property type="entry name" value="OXIDOREDUCTASES"/>
    <property type="match status" value="1"/>
</dbReference>
<evidence type="ECO:0000259" key="7">
    <source>
        <dbReference type="Pfam" id="PF01408"/>
    </source>
</evidence>
<dbReference type="InterPro" id="IPR000683">
    <property type="entry name" value="Gfo/Idh/MocA-like_OxRdtase_N"/>
</dbReference>
<dbReference type="AlphaFoldDB" id="A0A4Y9XWC4"/>
<dbReference type="GO" id="GO:0000166">
    <property type="term" value="F:nucleotide binding"/>
    <property type="evidence" value="ECO:0007669"/>
    <property type="project" value="InterPro"/>
</dbReference>
<dbReference type="Pfam" id="PF01408">
    <property type="entry name" value="GFO_IDH_MocA"/>
    <property type="match status" value="1"/>
</dbReference>
<comment type="catalytic activity">
    <reaction evidence="5">
        <text>D-xylose + NADP(+) = D-xylono-1,5-lactone + NADPH + H(+)</text>
        <dbReference type="Rhea" id="RHEA:22000"/>
        <dbReference type="ChEBI" id="CHEBI:15378"/>
        <dbReference type="ChEBI" id="CHEBI:15867"/>
        <dbReference type="ChEBI" id="CHEBI:53455"/>
        <dbReference type="ChEBI" id="CHEBI:57783"/>
        <dbReference type="ChEBI" id="CHEBI:58349"/>
        <dbReference type="EC" id="1.1.1.179"/>
    </reaction>
</comment>
<evidence type="ECO:0000256" key="5">
    <source>
        <dbReference type="ARBA" id="ARBA00049233"/>
    </source>
</evidence>
<dbReference type="EMBL" id="SEOQ01001026">
    <property type="protein sequence ID" value="TFY54436.1"/>
    <property type="molecule type" value="Genomic_DNA"/>
</dbReference>
<dbReference type="Proteomes" id="UP000298327">
    <property type="component" value="Unassembled WGS sequence"/>
</dbReference>
<dbReference type="PANTHER" id="PTHR22604:SF105">
    <property type="entry name" value="TRANS-1,2-DIHYDROBENZENE-1,2-DIOL DEHYDROGENASE"/>
    <property type="match status" value="1"/>
</dbReference>
<feature type="region of interest" description="Disordered" evidence="6">
    <location>
        <begin position="75"/>
        <end position="108"/>
    </location>
</feature>
<evidence type="ECO:0000256" key="1">
    <source>
        <dbReference type="ARBA" id="ARBA00010928"/>
    </source>
</evidence>
<dbReference type="GO" id="GO:0070461">
    <property type="term" value="C:SAGA-type complex"/>
    <property type="evidence" value="ECO:0007669"/>
    <property type="project" value="InterPro"/>
</dbReference>
<evidence type="ECO:0000313" key="9">
    <source>
        <dbReference type="EMBL" id="TFY54436.1"/>
    </source>
</evidence>
<dbReference type="GO" id="GO:0047837">
    <property type="term" value="F:D-xylose 1-dehydrogenase (NADP+) activity"/>
    <property type="evidence" value="ECO:0007669"/>
    <property type="project" value="UniProtKB-EC"/>
</dbReference>
<comment type="similarity">
    <text evidence="1">Belongs to the Gfo/Idh/MocA family.</text>
</comment>
<feature type="domain" description="GFO/IDH/MocA-like oxidoreductase" evidence="8">
    <location>
        <begin position="469"/>
        <end position="593"/>
    </location>
</feature>
<dbReference type="SUPFAM" id="SSF55347">
    <property type="entry name" value="Glyceraldehyde-3-phosphate dehydrogenase-like, C-terminal domain"/>
    <property type="match status" value="1"/>
</dbReference>
<keyword evidence="2" id="KW-0560">Oxidoreductase</keyword>
<name>A0A4Y9XWC4_9AGAM</name>